<sequence>MVKLLISLLIFLVFQKQSVLTITVRKFVYQKDMSEYCKRRVVPSVFLGRQVAEAHSQILHFSRMEMPYSCFITESGSNVVLVVQLLSDESLENACATSPSQLLVFEMGETFGGYWGPLPDNVLRPETVEPEIYTVQTTENDFVTRRKLTLFIEEEPETTTIETKPTPEPEKEEDFIRVEVPIVNVSGKLVPEGGELQHGYDTDEIFDLLYDVTPRPHQRYDTTIVPLVQFSVDRQSGGRAGEEVRYNLGVDYGSAGKHTTDARLTFPHYSERTKKDFRTNFYVNKLLRNTKTRSSRRSTKQIPKYFRSYSLHCSSKNVQQFLKTTKTSSSFVSPTESTTTSKIQSSSVNEMSKSTNNNKQSTSNEQIIDPPESIVTKPSTAKKLTQSITLESTSAYKTKPTASLLDHESWENVVLAAPVIADILNQTVPDTLDNYTTNYPIQHENDTVPENGGIRIKRKIQPIPIENARPHNLTTREAIPTTASASYGVSDMQEFAQLVELEDDELHERVALRYLRHYTGPLLFNICDYMEPNARHVYLFNSSRVVLAIHNFTMERMTVMLTPAYTLLSGVARCSEATLECQVYGTRICIDSLNACDGVPNCGAYDIYDEDRLMCGAAAGLQHNVYLAAITVLAVLLTLMYTVHYWLKRCVPKVSEAFFVYTDGAENILYLNSIMRSPNEIYVGPKMSYQPHLFDDAYYSYMSMEANLQQNKLFRMLKACLNCCKCCKRKQKEISDDIIMDEPPLENMDEPRKMFSFAELELSKMMSLSPIQRATDAAVQTGDSLEIPKGPQERRRTMNSTQLEGNQSATFQLKQLPVRKIDNRRLAKFGATSEQSISKHIRELNMLKLLKEQRHSVDSAQRQSSVASATSYASDDLELSVHKPSYEEEEEELQSHFYDHHDHHRAHHDHRRDRHGHRRHHRHHHSHEKPATSHKLITTTCDIHSERPETSKQARKCLRFEEDTPTIRSFIEDAVDEDYEASKRNSCDPKKKDHDVENNPHSSGRDFKRFWKGKKSKKKQHSFHM</sequence>
<organism evidence="4 5">
    <name type="scientific">Loxostege sticticalis</name>
    <name type="common">Beet webworm moth</name>
    <dbReference type="NCBI Taxonomy" id="481309"/>
    <lineage>
        <taxon>Eukaryota</taxon>
        <taxon>Metazoa</taxon>
        <taxon>Ecdysozoa</taxon>
        <taxon>Arthropoda</taxon>
        <taxon>Hexapoda</taxon>
        <taxon>Insecta</taxon>
        <taxon>Pterygota</taxon>
        <taxon>Neoptera</taxon>
        <taxon>Endopterygota</taxon>
        <taxon>Lepidoptera</taxon>
        <taxon>Glossata</taxon>
        <taxon>Ditrysia</taxon>
        <taxon>Pyraloidea</taxon>
        <taxon>Crambidae</taxon>
        <taxon>Pyraustinae</taxon>
        <taxon>Loxostege</taxon>
    </lineage>
</organism>
<accession>A0ABD0TLR7</accession>
<feature type="region of interest" description="Disordered" evidence="1">
    <location>
        <begin position="777"/>
        <end position="805"/>
    </location>
</feature>
<proteinExistence type="predicted"/>
<feature type="compositionally biased region" description="Basic and acidic residues" evidence="1">
    <location>
        <begin position="980"/>
        <end position="1009"/>
    </location>
</feature>
<feature type="region of interest" description="Disordered" evidence="1">
    <location>
        <begin position="855"/>
        <end position="876"/>
    </location>
</feature>
<feature type="region of interest" description="Disordered" evidence="1">
    <location>
        <begin position="903"/>
        <end position="933"/>
    </location>
</feature>
<evidence type="ECO:0000313" key="4">
    <source>
        <dbReference type="EMBL" id="KAL0850207.1"/>
    </source>
</evidence>
<comment type="caution">
    <text evidence="4">The sequence shown here is derived from an EMBL/GenBank/DDBJ whole genome shotgun (WGS) entry which is preliminary data.</text>
</comment>
<dbReference type="AlphaFoldDB" id="A0ABD0TLR7"/>
<keyword evidence="2" id="KW-0812">Transmembrane</keyword>
<reference evidence="4 5" key="1">
    <citation type="submission" date="2024-06" db="EMBL/GenBank/DDBJ databases">
        <title>A chromosome-level genome assembly of beet webworm, Loxostege sticticalis.</title>
        <authorList>
            <person name="Zhang Y."/>
        </authorList>
    </citation>
    <scope>NUCLEOTIDE SEQUENCE [LARGE SCALE GENOMIC DNA]</scope>
    <source>
        <strain evidence="4">AQ028</strain>
        <tissue evidence="4">Male pupae</tissue>
    </source>
</reference>
<feature type="compositionally biased region" description="Low complexity" evidence="1">
    <location>
        <begin position="352"/>
        <end position="364"/>
    </location>
</feature>
<feature type="compositionally biased region" description="Polar residues" evidence="1">
    <location>
        <begin position="326"/>
        <end position="351"/>
    </location>
</feature>
<evidence type="ECO:0000256" key="2">
    <source>
        <dbReference type="SAM" id="Phobius"/>
    </source>
</evidence>
<name>A0ABD0TLR7_LOXSC</name>
<feature type="chain" id="PRO_5044896485" evidence="3">
    <location>
        <begin position="22"/>
        <end position="1025"/>
    </location>
</feature>
<evidence type="ECO:0000313" key="5">
    <source>
        <dbReference type="Proteomes" id="UP001549921"/>
    </source>
</evidence>
<feature type="region of interest" description="Disordered" evidence="1">
    <location>
        <begin position="326"/>
        <end position="380"/>
    </location>
</feature>
<gene>
    <name evidence="4" type="ORF">ABMA28_012071</name>
</gene>
<evidence type="ECO:0000256" key="1">
    <source>
        <dbReference type="SAM" id="MobiDB-lite"/>
    </source>
</evidence>
<keyword evidence="2" id="KW-0472">Membrane</keyword>
<keyword evidence="3" id="KW-0732">Signal</keyword>
<dbReference type="EMBL" id="JBEDNZ010000003">
    <property type="protein sequence ID" value="KAL0850207.1"/>
    <property type="molecule type" value="Genomic_DNA"/>
</dbReference>
<feature type="region of interest" description="Disordered" evidence="1">
    <location>
        <begin position="978"/>
        <end position="1025"/>
    </location>
</feature>
<protein>
    <submittedName>
        <fullName evidence="4">Uncharacterized protein</fullName>
    </submittedName>
</protein>
<evidence type="ECO:0000256" key="3">
    <source>
        <dbReference type="SAM" id="SignalP"/>
    </source>
</evidence>
<feature type="signal peptide" evidence="3">
    <location>
        <begin position="1"/>
        <end position="21"/>
    </location>
</feature>
<feature type="compositionally biased region" description="Polar residues" evidence="1">
    <location>
        <begin position="858"/>
        <end position="873"/>
    </location>
</feature>
<keyword evidence="2" id="KW-1133">Transmembrane helix</keyword>
<feature type="transmembrane region" description="Helical" evidence="2">
    <location>
        <begin position="625"/>
        <end position="647"/>
    </location>
</feature>
<feature type="compositionally biased region" description="Basic residues" evidence="1">
    <location>
        <begin position="1010"/>
        <end position="1025"/>
    </location>
</feature>
<feature type="compositionally biased region" description="Basic residues" evidence="1">
    <location>
        <begin position="903"/>
        <end position="927"/>
    </location>
</feature>
<dbReference type="Proteomes" id="UP001549921">
    <property type="component" value="Unassembled WGS sequence"/>
</dbReference>